<evidence type="ECO:0000259" key="1">
    <source>
        <dbReference type="Pfam" id="PF08241"/>
    </source>
</evidence>
<dbReference type="SUPFAM" id="SSF53335">
    <property type="entry name" value="S-adenosyl-L-methionine-dependent methyltransferases"/>
    <property type="match status" value="1"/>
</dbReference>
<evidence type="ECO:0000313" key="3">
    <source>
        <dbReference type="Proteomes" id="UP000622317"/>
    </source>
</evidence>
<feature type="domain" description="Methyltransferase type 11" evidence="1">
    <location>
        <begin position="64"/>
        <end position="160"/>
    </location>
</feature>
<comment type="caution">
    <text evidence="2">The sequence shown here is derived from an EMBL/GenBank/DDBJ whole genome shotgun (WGS) entry which is preliminary data.</text>
</comment>
<dbReference type="GO" id="GO:0032259">
    <property type="term" value="P:methylation"/>
    <property type="evidence" value="ECO:0007669"/>
    <property type="project" value="UniProtKB-KW"/>
</dbReference>
<dbReference type="InterPro" id="IPR013216">
    <property type="entry name" value="Methyltransf_11"/>
</dbReference>
<dbReference type="Proteomes" id="UP000622317">
    <property type="component" value="Unassembled WGS sequence"/>
</dbReference>
<sequence length="279" mass="32547">MDSLNDVRKSWDCFAEERPYWAVLTTSDWTEKDPFYKSGQNDVDEILREAKSCGIEISQGKAIDFGCGLGRLTYPLCGYFDEVLALDISARMIERAKHHEKCPKNAVFQVLQTSDLKLVSSNSYDFILSLIVLQHMPKRFMKAYIQEFARVCKPGGTIVFQVPVHRDKIETPKDTLWKDKPLLSGNPRLPRLCYRCIFRSARWTIRTIRRKLWSNEIKYRLECAWMRMTGKTIMQMNTLSHKEINRLLKSCSCEAVHKRQDERGGDGYTSYLYFITKKS</sequence>
<organism evidence="2 3">
    <name type="scientific">Pelagicoccus enzymogenes</name>
    <dbReference type="NCBI Taxonomy" id="2773457"/>
    <lineage>
        <taxon>Bacteria</taxon>
        <taxon>Pseudomonadati</taxon>
        <taxon>Verrucomicrobiota</taxon>
        <taxon>Opitutia</taxon>
        <taxon>Puniceicoccales</taxon>
        <taxon>Pelagicoccaceae</taxon>
        <taxon>Pelagicoccus</taxon>
    </lineage>
</organism>
<keyword evidence="2" id="KW-0808">Transferase</keyword>
<protein>
    <submittedName>
        <fullName evidence="2">Class I SAM-dependent methyltransferase</fullName>
    </submittedName>
</protein>
<name>A0A927F8D2_9BACT</name>
<keyword evidence="3" id="KW-1185">Reference proteome</keyword>
<reference evidence="2" key="1">
    <citation type="submission" date="2020-09" db="EMBL/GenBank/DDBJ databases">
        <title>Pelagicoccus enzymogenes sp. nov. with an EPS production, isolated from marine sediment.</title>
        <authorList>
            <person name="Feng X."/>
        </authorList>
    </citation>
    <scope>NUCLEOTIDE SEQUENCE</scope>
    <source>
        <strain evidence="2">NFK12</strain>
    </source>
</reference>
<dbReference type="AlphaFoldDB" id="A0A927F8D2"/>
<dbReference type="Gene3D" id="3.40.50.150">
    <property type="entry name" value="Vaccinia Virus protein VP39"/>
    <property type="match status" value="1"/>
</dbReference>
<gene>
    <name evidence="2" type="ORF">IEN85_04820</name>
</gene>
<dbReference type="InterPro" id="IPR029063">
    <property type="entry name" value="SAM-dependent_MTases_sf"/>
</dbReference>
<dbReference type="CDD" id="cd02440">
    <property type="entry name" value="AdoMet_MTases"/>
    <property type="match status" value="1"/>
</dbReference>
<dbReference type="Pfam" id="PF08241">
    <property type="entry name" value="Methyltransf_11"/>
    <property type="match status" value="1"/>
</dbReference>
<dbReference type="RefSeq" id="WP_191615931.1">
    <property type="nucleotide sequence ID" value="NZ_JACYFG010000006.1"/>
</dbReference>
<keyword evidence="2" id="KW-0489">Methyltransferase</keyword>
<dbReference type="PANTHER" id="PTHR43861">
    <property type="entry name" value="TRANS-ACONITATE 2-METHYLTRANSFERASE-RELATED"/>
    <property type="match status" value="1"/>
</dbReference>
<accession>A0A927F8D2</accession>
<proteinExistence type="predicted"/>
<evidence type="ECO:0000313" key="2">
    <source>
        <dbReference type="EMBL" id="MBD5778803.1"/>
    </source>
</evidence>
<dbReference type="EMBL" id="JACYFG010000006">
    <property type="protein sequence ID" value="MBD5778803.1"/>
    <property type="molecule type" value="Genomic_DNA"/>
</dbReference>
<dbReference type="GO" id="GO:0008757">
    <property type="term" value="F:S-adenosylmethionine-dependent methyltransferase activity"/>
    <property type="evidence" value="ECO:0007669"/>
    <property type="project" value="InterPro"/>
</dbReference>